<evidence type="ECO:0000313" key="3">
    <source>
        <dbReference type="Proteomes" id="UP000321685"/>
    </source>
</evidence>
<keyword evidence="3" id="KW-1185">Reference proteome</keyword>
<dbReference type="InterPro" id="IPR029058">
    <property type="entry name" value="AB_hydrolase_fold"/>
</dbReference>
<dbReference type="SUPFAM" id="SSF53474">
    <property type="entry name" value="alpha/beta-Hydrolases"/>
    <property type="match status" value="1"/>
</dbReference>
<accession>A0A511D8E8</accession>
<evidence type="ECO:0000259" key="1">
    <source>
        <dbReference type="Pfam" id="PF12697"/>
    </source>
</evidence>
<sequence>MSTTARRSASGLDLHVHTGDGSGAAPIVALHPWFGCWQFWLPVVELMPERDWVLVDMYSGAATIPADDNAFDGLAAAITSAIEEYTDQPVVLMGNSTGGLLAQVIAIAGRPPLDSLVLVGTGATAAGVKAPFRATLGEWLDAGGDAAPASTAAVVRSLVYRDPPAADMALYAEAVETADYPFLSAVLRGVLGGDVVDGLPQISVPTLVIRGAEDAARTEEHVATLMAGIPDCRAVEIPFAGHSPQVDTPAEVDAALRDLLGGRA</sequence>
<evidence type="ECO:0000313" key="2">
    <source>
        <dbReference type="EMBL" id="GEL21069.1"/>
    </source>
</evidence>
<dbReference type="PANTHER" id="PTHR43798">
    <property type="entry name" value="MONOACYLGLYCEROL LIPASE"/>
    <property type="match status" value="1"/>
</dbReference>
<name>A0A511D8E8_9PSEU</name>
<comment type="caution">
    <text evidence="2">The sequence shown here is derived from an EMBL/GenBank/DDBJ whole genome shotgun (WGS) entry which is preliminary data.</text>
</comment>
<gene>
    <name evidence="2" type="ORF">PSU4_00230</name>
</gene>
<reference evidence="2 3" key="1">
    <citation type="submission" date="2019-07" db="EMBL/GenBank/DDBJ databases">
        <title>Whole genome shotgun sequence of Pseudonocardia sulfidoxydans NBRC 16205.</title>
        <authorList>
            <person name="Hosoyama A."/>
            <person name="Uohara A."/>
            <person name="Ohji S."/>
            <person name="Ichikawa N."/>
        </authorList>
    </citation>
    <scope>NUCLEOTIDE SEQUENCE [LARGE SCALE GENOMIC DNA]</scope>
    <source>
        <strain evidence="2 3">NBRC 16205</strain>
    </source>
</reference>
<dbReference type="RefSeq" id="WP_147101265.1">
    <property type="nucleotide sequence ID" value="NZ_BJVJ01000001.1"/>
</dbReference>
<dbReference type="Proteomes" id="UP000321685">
    <property type="component" value="Unassembled WGS sequence"/>
</dbReference>
<dbReference type="InterPro" id="IPR000073">
    <property type="entry name" value="AB_hydrolase_1"/>
</dbReference>
<dbReference type="InterPro" id="IPR050266">
    <property type="entry name" value="AB_hydrolase_sf"/>
</dbReference>
<dbReference type="Pfam" id="PF12697">
    <property type="entry name" value="Abhydrolase_6"/>
    <property type="match status" value="1"/>
</dbReference>
<dbReference type="GO" id="GO:0003824">
    <property type="term" value="F:catalytic activity"/>
    <property type="evidence" value="ECO:0007669"/>
    <property type="project" value="UniProtKB-ARBA"/>
</dbReference>
<dbReference type="OrthoDB" id="4533875at2"/>
<dbReference type="Gene3D" id="3.40.50.1820">
    <property type="entry name" value="alpha/beta hydrolase"/>
    <property type="match status" value="1"/>
</dbReference>
<dbReference type="AlphaFoldDB" id="A0A511D8E8"/>
<proteinExistence type="predicted"/>
<feature type="domain" description="AB hydrolase-1" evidence="1">
    <location>
        <begin position="27"/>
        <end position="254"/>
    </location>
</feature>
<organism evidence="2 3">
    <name type="scientific">Pseudonocardia sulfidoxydans NBRC 16205</name>
    <dbReference type="NCBI Taxonomy" id="1223511"/>
    <lineage>
        <taxon>Bacteria</taxon>
        <taxon>Bacillati</taxon>
        <taxon>Actinomycetota</taxon>
        <taxon>Actinomycetes</taxon>
        <taxon>Pseudonocardiales</taxon>
        <taxon>Pseudonocardiaceae</taxon>
        <taxon>Pseudonocardia</taxon>
    </lineage>
</organism>
<dbReference type="EMBL" id="BJVJ01000001">
    <property type="protein sequence ID" value="GEL21069.1"/>
    <property type="molecule type" value="Genomic_DNA"/>
</dbReference>
<protein>
    <recommendedName>
        <fullName evidence="1">AB hydrolase-1 domain-containing protein</fullName>
    </recommendedName>
</protein>